<evidence type="ECO:0000256" key="4">
    <source>
        <dbReference type="ARBA" id="ARBA00023163"/>
    </source>
</evidence>
<dbReference type="PANTHER" id="PTHR30419:SF30">
    <property type="entry name" value="LYSR FAMILY TRANSCRIPTIONAL REGULATOR"/>
    <property type="match status" value="1"/>
</dbReference>
<evidence type="ECO:0000259" key="5">
    <source>
        <dbReference type="PROSITE" id="PS50931"/>
    </source>
</evidence>
<dbReference type="RefSeq" id="WP_127806621.1">
    <property type="nucleotide sequence ID" value="NZ_CP037867.1"/>
</dbReference>
<dbReference type="KEGG" id="hpse:HPF_08135"/>
<dbReference type="InterPro" id="IPR036388">
    <property type="entry name" value="WH-like_DNA-bd_sf"/>
</dbReference>
<dbReference type="InterPro" id="IPR036390">
    <property type="entry name" value="WH_DNA-bd_sf"/>
</dbReference>
<comment type="similarity">
    <text evidence="1">Belongs to the LysR transcriptional regulatory family.</text>
</comment>
<name>A0A4P6WYG3_HYDPS</name>
<evidence type="ECO:0000256" key="1">
    <source>
        <dbReference type="ARBA" id="ARBA00009437"/>
    </source>
</evidence>
<gene>
    <name evidence="6" type="primary">gbpR2</name>
    <name evidence="6" type="ORF">HPF_08135</name>
</gene>
<feature type="domain" description="HTH lysR-type" evidence="5">
    <location>
        <begin position="1"/>
        <end position="58"/>
    </location>
</feature>
<dbReference type="Pfam" id="PF00126">
    <property type="entry name" value="HTH_1"/>
    <property type="match status" value="1"/>
</dbReference>
<keyword evidence="7" id="KW-1185">Reference proteome</keyword>
<dbReference type="GO" id="GO:0003677">
    <property type="term" value="F:DNA binding"/>
    <property type="evidence" value="ECO:0007669"/>
    <property type="project" value="UniProtKB-KW"/>
</dbReference>
<dbReference type="InterPro" id="IPR005119">
    <property type="entry name" value="LysR_subst-bd"/>
</dbReference>
<dbReference type="AlphaFoldDB" id="A0A4P6WYG3"/>
<dbReference type="EMBL" id="CP037867">
    <property type="protein sequence ID" value="QBM27649.1"/>
    <property type="molecule type" value="Genomic_DNA"/>
</dbReference>
<dbReference type="PROSITE" id="PS50931">
    <property type="entry name" value="HTH_LYSR"/>
    <property type="match status" value="1"/>
</dbReference>
<organism evidence="6 7">
    <name type="scientific">Hydrogenophaga pseudoflava</name>
    <name type="common">Pseudomonas carboxydoflava</name>
    <dbReference type="NCBI Taxonomy" id="47421"/>
    <lineage>
        <taxon>Bacteria</taxon>
        <taxon>Pseudomonadati</taxon>
        <taxon>Pseudomonadota</taxon>
        <taxon>Betaproteobacteria</taxon>
        <taxon>Burkholderiales</taxon>
        <taxon>Comamonadaceae</taxon>
        <taxon>Hydrogenophaga</taxon>
    </lineage>
</organism>
<dbReference type="Gene3D" id="3.40.190.290">
    <property type="match status" value="1"/>
</dbReference>
<dbReference type="FunFam" id="1.10.10.10:FF:000001">
    <property type="entry name" value="LysR family transcriptional regulator"/>
    <property type="match status" value="1"/>
</dbReference>
<reference evidence="6 7" key="1">
    <citation type="submission" date="2019-03" db="EMBL/GenBank/DDBJ databases">
        <authorList>
            <person name="Sebastian G."/>
            <person name="Baumann P."/>
            <person name="Ruckert C."/>
            <person name="Kalinowski J."/>
            <person name="Nebel B."/>
            <person name="Takors R."/>
            <person name="Blombach B."/>
        </authorList>
    </citation>
    <scope>NUCLEOTIDE SEQUENCE [LARGE SCALE GENOMIC DNA]</scope>
    <source>
        <strain evidence="6 7">DSM 1084</strain>
    </source>
</reference>
<dbReference type="Pfam" id="PF03466">
    <property type="entry name" value="LysR_substrate"/>
    <property type="match status" value="1"/>
</dbReference>
<dbReference type="PANTHER" id="PTHR30419">
    <property type="entry name" value="HTH-TYPE TRANSCRIPTIONAL REGULATOR YBHD"/>
    <property type="match status" value="1"/>
</dbReference>
<keyword evidence="3" id="KW-0238">DNA-binding</keyword>
<dbReference type="SUPFAM" id="SSF46785">
    <property type="entry name" value="Winged helix' DNA-binding domain"/>
    <property type="match status" value="1"/>
</dbReference>
<sequence>MKLEQLQHLIAIVEHGSLRAAARRLDVPQPALTRSVRALERELGVDLFARQTTGMVLTAEGVRFHRRACAIANEARRAREEVQQPGPDYEGTVSVALSIMPHLGMLPEALPVFRRTYPKVKLSITESLMPAVEGALREGSIDFYLGAAPRLKPAPGLALQHLCDNTRVVVCRKGHPLARVRSLKALAGAEWAATTIDHNAEEDLARLFGAHGLEAPRVMLRAHSALSVQVALAQTDLLAMLPKQWMSFAMTRDVLDVIAVREVLPAPAIVLVRRPDLPLSPPAEFFSDVLLRGLPRG</sequence>
<dbReference type="GO" id="GO:0003700">
    <property type="term" value="F:DNA-binding transcription factor activity"/>
    <property type="evidence" value="ECO:0007669"/>
    <property type="project" value="InterPro"/>
</dbReference>
<dbReference type="InterPro" id="IPR000847">
    <property type="entry name" value="LysR_HTH_N"/>
</dbReference>
<keyword evidence="4" id="KW-0804">Transcription</keyword>
<evidence type="ECO:0000256" key="2">
    <source>
        <dbReference type="ARBA" id="ARBA00023015"/>
    </source>
</evidence>
<dbReference type="PRINTS" id="PR00039">
    <property type="entry name" value="HTHLYSR"/>
</dbReference>
<proteinExistence type="inferred from homology"/>
<keyword evidence="2" id="KW-0805">Transcription regulation</keyword>
<dbReference type="Proteomes" id="UP000293912">
    <property type="component" value="Chromosome"/>
</dbReference>
<dbReference type="SUPFAM" id="SSF53850">
    <property type="entry name" value="Periplasmic binding protein-like II"/>
    <property type="match status" value="1"/>
</dbReference>
<evidence type="ECO:0000256" key="3">
    <source>
        <dbReference type="ARBA" id="ARBA00023125"/>
    </source>
</evidence>
<accession>A0A4P6WYG3</accession>
<evidence type="ECO:0000313" key="7">
    <source>
        <dbReference type="Proteomes" id="UP000293912"/>
    </source>
</evidence>
<evidence type="ECO:0000313" key="6">
    <source>
        <dbReference type="EMBL" id="QBM27649.1"/>
    </source>
</evidence>
<dbReference type="Gene3D" id="1.10.10.10">
    <property type="entry name" value="Winged helix-like DNA-binding domain superfamily/Winged helix DNA-binding domain"/>
    <property type="match status" value="1"/>
</dbReference>
<protein>
    <submittedName>
        <fullName evidence="6">HTH-type transcriptional regulator GbpR</fullName>
    </submittedName>
</protein>
<dbReference type="InterPro" id="IPR050950">
    <property type="entry name" value="HTH-type_LysR_regulators"/>
</dbReference>
<dbReference type="GO" id="GO:0005829">
    <property type="term" value="C:cytosol"/>
    <property type="evidence" value="ECO:0007669"/>
    <property type="project" value="TreeGrafter"/>
</dbReference>